<evidence type="ECO:0000313" key="1">
    <source>
        <dbReference type="EMBL" id="CAA9236971.1"/>
    </source>
</evidence>
<dbReference type="EMBL" id="CADCSY010000066">
    <property type="protein sequence ID" value="CAA9236971.1"/>
    <property type="molecule type" value="Genomic_DNA"/>
</dbReference>
<proteinExistence type="predicted"/>
<accession>A0A6J4I117</accession>
<gene>
    <name evidence="1" type="ORF">AVDCRST_MAG20-1526</name>
</gene>
<sequence>MSRGATALHRSLAAASFVRSQLGLVRPSSPAEPYPSP</sequence>
<name>A0A6J4I117_9ACTN</name>
<dbReference type="AlphaFoldDB" id="A0A6J4I117"/>
<protein>
    <submittedName>
        <fullName evidence="1">Uncharacterized protein</fullName>
    </submittedName>
</protein>
<reference evidence="1" key="1">
    <citation type="submission" date="2020-02" db="EMBL/GenBank/DDBJ databases">
        <authorList>
            <person name="Meier V. D."/>
        </authorList>
    </citation>
    <scope>NUCLEOTIDE SEQUENCE</scope>
    <source>
        <strain evidence="1">AVDCRST_MAG20</strain>
    </source>
</reference>
<organism evidence="1">
    <name type="scientific">uncultured Acidimicrobiales bacterium</name>
    <dbReference type="NCBI Taxonomy" id="310071"/>
    <lineage>
        <taxon>Bacteria</taxon>
        <taxon>Bacillati</taxon>
        <taxon>Actinomycetota</taxon>
        <taxon>Acidimicrobiia</taxon>
        <taxon>Acidimicrobiales</taxon>
        <taxon>environmental samples</taxon>
    </lineage>
</organism>